<dbReference type="PhylomeDB" id="B3RN05"/>
<dbReference type="GO" id="GO:0005634">
    <property type="term" value="C:nucleus"/>
    <property type="evidence" value="ECO:0000318"/>
    <property type="project" value="GO_Central"/>
</dbReference>
<evidence type="ECO:0000313" key="3">
    <source>
        <dbReference type="EMBL" id="EDV27934.1"/>
    </source>
</evidence>
<proteinExistence type="predicted"/>
<dbReference type="HOGENOM" id="CLU_006241_2_0_1"/>
<dbReference type="KEGG" id="tad:TRIADDRAFT_21872"/>
<sequence>MENLSNLKIAGNTVEYRIYSADLLTSQDVPKCNEQLQDRRSQYITYLRSYLVEYIWHNESFNLRVIPPTAACPAHLYGSTEFADNIDDEWFIVFLLWKITSTWDDVIVSIWDNDEQFLLIEAANDLPSWLEPNTSDNRVFIYNGLLQIIPLPNTPAELSSLPVGQLSIGKALAIVTSQKVNTVASSPIQQAILNRIEEYPEKLVLNKHRAHLYVPANVAYILKTRPGLLSPAVQAFYERDPLDLKVCRLMKHFPPDTCIKAEITFTRCLYAQLLQQKFKPDKRSSWKLPSQYHPEYKAYELGMKLACGFEILCSRHESKSGQTPHTTRALESYLSNLKKHGYFQNEIEGSQKYQMLLDAAKQYFINPSLGGDIDHPGCEVLNILRTANYKIEDLKRASESLQREDDDSWLELSSQEVDSMIEKAKGNLDELNTEDLDFEVDDEESKELGNIASGMKSFISKISGYEGAEFPSSKNDCDVDFDPDAFLQSIYKFTKVHINDNDDLSEQDSDNNDDIEFDSSGKIIYSNLKLYRMSEVQKYMDQMDQELAPTTMGKSFTKAKDNIDDNGSKMSQDNVGQKDVLDTDDLDNYKPIDVDINLVKNILESYSAQQGLPGPATNILQSMNIKIPDDAVE</sequence>
<name>B3RN05_TRIAD</name>
<dbReference type="STRING" id="10228.B3RN05"/>
<keyword evidence="1" id="KW-0175">Coiled coil</keyword>
<organism evidence="3 4">
    <name type="scientific">Trichoplax adhaerens</name>
    <name type="common">Trichoplax reptans</name>
    <dbReference type="NCBI Taxonomy" id="10228"/>
    <lineage>
        <taxon>Eukaryota</taxon>
        <taxon>Metazoa</taxon>
        <taxon>Placozoa</taxon>
        <taxon>Uniplacotomia</taxon>
        <taxon>Trichoplacea</taxon>
        <taxon>Trichoplacidae</taxon>
        <taxon>Trichoplax</taxon>
    </lineage>
</organism>
<dbReference type="RefSeq" id="XP_002109768.1">
    <property type="nucleotide sequence ID" value="XM_002109732.1"/>
</dbReference>
<dbReference type="OrthoDB" id="27237at2759"/>
<accession>B3RN05</accession>
<evidence type="ECO:0000256" key="1">
    <source>
        <dbReference type="SAM" id="Coils"/>
    </source>
</evidence>
<dbReference type="OMA" id="TKDYIWQ"/>
<evidence type="ECO:0000313" key="4">
    <source>
        <dbReference type="Proteomes" id="UP000009022"/>
    </source>
</evidence>
<dbReference type="PANTHER" id="PTHR13060">
    <property type="entry name" value="SGT1 PROTEIN HSGT1 SUPPRESSOR OF GCR2"/>
    <property type="match status" value="1"/>
</dbReference>
<gene>
    <name evidence="3" type="ORF">TRIADDRAFT_21872</name>
</gene>
<dbReference type="EMBL" id="DS985242">
    <property type="protein sequence ID" value="EDV27934.1"/>
    <property type="molecule type" value="Genomic_DNA"/>
</dbReference>
<dbReference type="Proteomes" id="UP000009022">
    <property type="component" value="Unassembled WGS sequence"/>
</dbReference>
<reference evidence="3 4" key="1">
    <citation type="journal article" date="2008" name="Nature">
        <title>The Trichoplax genome and the nature of placozoans.</title>
        <authorList>
            <person name="Srivastava M."/>
            <person name="Begovic E."/>
            <person name="Chapman J."/>
            <person name="Putnam N.H."/>
            <person name="Hellsten U."/>
            <person name="Kawashima T."/>
            <person name="Kuo A."/>
            <person name="Mitros T."/>
            <person name="Salamov A."/>
            <person name="Carpenter M.L."/>
            <person name="Signorovitch A.Y."/>
            <person name="Moreno M.A."/>
            <person name="Kamm K."/>
            <person name="Grimwood J."/>
            <person name="Schmutz J."/>
            <person name="Shapiro H."/>
            <person name="Grigoriev I.V."/>
            <person name="Buss L.W."/>
            <person name="Schierwater B."/>
            <person name="Dellaporta S.L."/>
            <person name="Rokhsar D.S."/>
        </authorList>
    </citation>
    <scope>NUCLEOTIDE SEQUENCE [LARGE SCALE GENOMIC DNA]</scope>
    <source>
        <strain evidence="3 4">Grell-BS-1999</strain>
    </source>
</reference>
<feature type="region of interest" description="Disordered" evidence="2">
    <location>
        <begin position="561"/>
        <end position="584"/>
    </location>
</feature>
<dbReference type="eggNOG" id="KOG2406">
    <property type="taxonomic scope" value="Eukaryota"/>
</dbReference>
<dbReference type="AlphaFoldDB" id="B3RN05"/>
<evidence type="ECO:0000256" key="2">
    <source>
        <dbReference type="SAM" id="MobiDB-lite"/>
    </source>
</evidence>
<feature type="coiled-coil region" evidence="1">
    <location>
        <begin position="384"/>
        <end position="434"/>
    </location>
</feature>
<keyword evidence="4" id="KW-1185">Reference proteome</keyword>
<dbReference type="PANTHER" id="PTHR13060:SF0">
    <property type="entry name" value="PROTEIN ECDYSONELESS HOMOLOG"/>
    <property type="match status" value="1"/>
</dbReference>
<protein>
    <submittedName>
        <fullName evidence="3">Uncharacterized protein</fullName>
    </submittedName>
</protein>
<dbReference type="Pfam" id="PF07093">
    <property type="entry name" value="SGT1"/>
    <property type="match status" value="1"/>
</dbReference>
<dbReference type="GeneID" id="6750422"/>
<dbReference type="InParanoid" id="B3RN05"/>
<dbReference type="InterPro" id="IPR010770">
    <property type="entry name" value="Ecd"/>
</dbReference>
<dbReference type="FunCoup" id="B3RN05">
    <property type="interactions" value="1719"/>
</dbReference>
<dbReference type="CTD" id="6750422"/>